<keyword evidence="3" id="KW-1185">Reference proteome</keyword>
<dbReference type="Proteomes" id="UP000828390">
    <property type="component" value="Unassembled WGS sequence"/>
</dbReference>
<evidence type="ECO:0000256" key="1">
    <source>
        <dbReference type="SAM" id="MobiDB-lite"/>
    </source>
</evidence>
<organism evidence="2 3">
    <name type="scientific">Dreissena polymorpha</name>
    <name type="common">Zebra mussel</name>
    <name type="synonym">Mytilus polymorpha</name>
    <dbReference type="NCBI Taxonomy" id="45954"/>
    <lineage>
        <taxon>Eukaryota</taxon>
        <taxon>Metazoa</taxon>
        <taxon>Spiralia</taxon>
        <taxon>Lophotrochozoa</taxon>
        <taxon>Mollusca</taxon>
        <taxon>Bivalvia</taxon>
        <taxon>Autobranchia</taxon>
        <taxon>Heteroconchia</taxon>
        <taxon>Euheterodonta</taxon>
        <taxon>Imparidentia</taxon>
        <taxon>Neoheterodontei</taxon>
        <taxon>Myida</taxon>
        <taxon>Dreissenoidea</taxon>
        <taxon>Dreissenidae</taxon>
        <taxon>Dreissena</taxon>
    </lineage>
</organism>
<proteinExistence type="predicted"/>
<evidence type="ECO:0000313" key="2">
    <source>
        <dbReference type="EMBL" id="KAH3854687.1"/>
    </source>
</evidence>
<feature type="region of interest" description="Disordered" evidence="1">
    <location>
        <begin position="96"/>
        <end position="118"/>
    </location>
</feature>
<dbReference type="AlphaFoldDB" id="A0A9D4R5J3"/>
<reference evidence="2" key="1">
    <citation type="journal article" date="2019" name="bioRxiv">
        <title>The Genome of the Zebra Mussel, Dreissena polymorpha: A Resource for Invasive Species Research.</title>
        <authorList>
            <person name="McCartney M.A."/>
            <person name="Auch B."/>
            <person name="Kono T."/>
            <person name="Mallez S."/>
            <person name="Zhang Y."/>
            <person name="Obille A."/>
            <person name="Becker A."/>
            <person name="Abrahante J.E."/>
            <person name="Garbe J."/>
            <person name="Badalamenti J.P."/>
            <person name="Herman A."/>
            <person name="Mangelson H."/>
            <person name="Liachko I."/>
            <person name="Sullivan S."/>
            <person name="Sone E.D."/>
            <person name="Koren S."/>
            <person name="Silverstein K.A.T."/>
            <person name="Beckman K.B."/>
            <person name="Gohl D.M."/>
        </authorList>
    </citation>
    <scope>NUCLEOTIDE SEQUENCE</scope>
    <source>
        <strain evidence="2">Duluth1</strain>
        <tissue evidence="2">Whole animal</tissue>
    </source>
</reference>
<comment type="caution">
    <text evidence="2">The sequence shown here is derived from an EMBL/GenBank/DDBJ whole genome shotgun (WGS) entry which is preliminary data.</text>
</comment>
<evidence type="ECO:0000313" key="3">
    <source>
        <dbReference type="Proteomes" id="UP000828390"/>
    </source>
</evidence>
<dbReference type="EMBL" id="JAIWYP010000003">
    <property type="protein sequence ID" value="KAH3854687.1"/>
    <property type="molecule type" value="Genomic_DNA"/>
</dbReference>
<protein>
    <submittedName>
        <fullName evidence="2">Uncharacterized protein</fullName>
    </submittedName>
</protein>
<gene>
    <name evidence="2" type="ORF">DPMN_097235</name>
</gene>
<reference evidence="2" key="2">
    <citation type="submission" date="2020-11" db="EMBL/GenBank/DDBJ databases">
        <authorList>
            <person name="McCartney M.A."/>
            <person name="Auch B."/>
            <person name="Kono T."/>
            <person name="Mallez S."/>
            <person name="Becker A."/>
            <person name="Gohl D.M."/>
            <person name="Silverstein K.A.T."/>
            <person name="Koren S."/>
            <person name="Bechman K.B."/>
            <person name="Herman A."/>
            <person name="Abrahante J.E."/>
            <person name="Garbe J."/>
        </authorList>
    </citation>
    <scope>NUCLEOTIDE SEQUENCE</scope>
    <source>
        <strain evidence="2">Duluth1</strain>
        <tissue evidence="2">Whole animal</tissue>
    </source>
</reference>
<name>A0A9D4R5J3_DREPO</name>
<sequence length="207" mass="23316">MRLTNIIRRYQDRVGTCRRLTENLRRCPTVRQTGGAPAGDSQTACNGATSLPDRLCSCRRLPVRLRSCQDRLGTYRRLPDGLLRCQDRLGTHARDSKTVCDGARQSPRPAEPQQETPRQFATVPDCLQDRRGTCSRLPDSVQRCHDRVGTCIRLSDALRLCQDSVGTGRRLSDSLRQCKTVSQTDTPRQFATVQDSLQDRRGTCRSL</sequence>
<accession>A0A9D4R5J3</accession>